<keyword evidence="3" id="KW-1185">Reference proteome</keyword>
<feature type="region of interest" description="Disordered" evidence="1">
    <location>
        <begin position="259"/>
        <end position="278"/>
    </location>
</feature>
<dbReference type="OrthoDB" id="6276841at2759"/>
<sequence length="278" mass="31551">MFYLELERTERQIAQQKQRLHQFLTDLRTQKPDSKSTLKNLTTCIQETLAEMVQFYIDWQKVELKCQLVAPLHRRMPLRPGEHSGVLLNSISLPNGEQLKSGRHVLVHANKPSDLLHREWVVEDQESRVMSTVPAPFVWLSSTDVTPVQSPANSRRSTPINCDTTNPNNRMAPVSSNETTTPQVDTVLEKLDAFVENCKEEEPNERLELESGLTSLKDKISQSKDENQTAAMDQNHVSALTDALDAYEGFIGCFHKYQTGFSPQPSPDMDNDFRTTPS</sequence>
<accession>A0A3P7NZC8</accession>
<protein>
    <submittedName>
        <fullName evidence="2">Uncharacterized protein</fullName>
    </submittedName>
</protein>
<reference evidence="2 3" key="1">
    <citation type="submission" date="2018-11" db="EMBL/GenBank/DDBJ databases">
        <authorList>
            <consortium name="Pathogen Informatics"/>
        </authorList>
    </citation>
    <scope>NUCLEOTIDE SEQUENCE [LARGE SCALE GENOMIC DNA]</scope>
</reference>
<evidence type="ECO:0000313" key="3">
    <source>
        <dbReference type="Proteomes" id="UP000281553"/>
    </source>
</evidence>
<evidence type="ECO:0000256" key="1">
    <source>
        <dbReference type="SAM" id="MobiDB-lite"/>
    </source>
</evidence>
<name>A0A3P7NZC8_DIBLA</name>
<evidence type="ECO:0000313" key="2">
    <source>
        <dbReference type="EMBL" id="VDN10926.1"/>
    </source>
</evidence>
<dbReference type="Proteomes" id="UP000281553">
    <property type="component" value="Unassembled WGS sequence"/>
</dbReference>
<gene>
    <name evidence="2" type="ORF">DILT_LOCUS6757</name>
</gene>
<proteinExistence type="predicted"/>
<organism evidence="2 3">
    <name type="scientific">Dibothriocephalus latus</name>
    <name type="common">Fish tapeworm</name>
    <name type="synonym">Diphyllobothrium latum</name>
    <dbReference type="NCBI Taxonomy" id="60516"/>
    <lineage>
        <taxon>Eukaryota</taxon>
        <taxon>Metazoa</taxon>
        <taxon>Spiralia</taxon>
        <taxon>Lophotrochozoa</taxon>
        <taxon>Platyhelminthes</taxon>
        <taxon>Cestoda</taxon>
        <taxon>Eucestoda</taxon>
        <taxon>Diphyllobothriidea</taxon>
        <taxon>Diphyllobothriidae</taxon>
        <taxon>Dibothriocephalus</taxon>
    </lineage>
</organism>
<dbReference type="EMBL" id="UYRU01050297">
    <property type="protein sequence ID" value="VDN10926.1"/>
    <property type="molecule type" value="Genomic_DNA"/>
</dbReference>
<dbReference type="AlphaFoldDB" id="A0A3P7NZC8"/>
<feature type="region of interest" description="Disordered" evidence="1">
    <location>
        <begin position="146"/>
        <end position="181"/>
    </location>
</feature>